<dbReference type="RefSeq" id="WP_139626354.1">
    <property type="nucleotide sequence ID" value="NZ_VDCI01000002.1"/>
</dbReference>
<keyword evidence="2" id="KW-1185">Reference proteome</keyword>
<protein>
    <submittedName>
        <fullName evidence="1">Uncharacterized protein</fullName>
    </submittedName>
</protein>
<evidence type="ECO:0000313" key="2">
    <source>
        <dbReference type="Proteomes" id="UP000309544"/>
    </source>
</evidence>
<accession>A0A5C4S1N9</accession>
<sequence length="305" mass="34691">MSIRINYQSQDFPTRYGLRSGVLRTDWDALLWAALTIGRPSRWHVFRHGEASQYEALFRLSTVRMAVQRRFNGALVRTQAFKALDPTEKGMISYFLGMTCCKLFADQLLYTPWLLHLDVFYNSIGINILGRSRPDLVGQDVSGCWHAFECKGRSVSLSEIDKQKAKAQARRVESVGGVRSTLHIGSVAFFNGDQLEFYWRDPEPNPDEKPLVPPQPDYHWKYYYESVLSLVAELGDSAFPTARKAADVNVSIHPEIYMLLNDGQWAGAYAFARDNRDVLLADGYHADGVRVIAGESWYRSAHDDK</sequence>
<dbReference type="Proteomes" id="UP000309544">
    <property type="component" value="Unassembled WGS sequence"/>
</dbReference>
<name>A0A5C4S1N9_PROVB</name>
<organism evidence="1 2">
    <name type="scientific">Prosthecochloris vibrioformis</name>
    <name type="common">Chlorobium vibrioforme</name>
    <dbReference type="NCBI Taxonomy" id="1098"/>
    <lineage>
        <taxon>Bacteria</taxon>
        <taxon>Pseudomonadati</taxon>
        <taxon>Chlorobiota</taxon>
        <taxon>Chlorobiia</taxon>
        <taxon>Chlorobiales</taxon>
        <taxon>Chlorobiaceae</taxon>
        <taxon>Prosthecochloris</taxon>
    </lineage>
</organism>
<proteinExistence type="predicted"/>
<reference evidence="1 2" key="1">
    <citation type="submission" date="2019-05" db="EMBL/GenBank/DDBJ databases">
        <title>Draft Whole-Genome sequence of the green sulfur bacterium Prosthecochloris vibrioformis DSM 260.</title>
        <authorList>
            <person name="Meyer T.E."/>
            <person name="Kyndt J.A."/>
        </authorList>
    </citation>
    <scope>NUCLEOTIDE SEQUENCE [LARGE SCALE GENOMIC DNA]</scope>
    <source>
        <strain evidence="1 2">DSM 260</strain>
    </source>
</reference>
<gene>
    <name evidence="1" type="ORF">FGF68_04295</name>
</gene>
<evidence type="ECO:0000313" key="1">
    <source>
        <dbReference type="EMBL" id="TNJ37433.1"/>
    </source>
</evidence>
<dbReference type="AlphaFoldDB" id="A0A5C4S1N9"/>
<comment type="caution">
    <text evidence="1">The sequence shown here is derived from an EMBL/GenBank/DDBJ whole genome shotgun (WGS) entry which is preliminary data.</text>
</comment>
<dbReference type="EMBL" id="VDCI01000002">
    <property type="protein sequence ID" value="TNJ37433.1"/>
    <property type="molecule type" value="Genomic_DNA"/>
</dbReference>